<keyword evidence="1" id="KW-0472">Membrane</keyword>
<evidence type="ECO:0000256" key="1">
    <source>
        <dbReference type="SAM" id="Phobius"/>
    </source>
</evidence>
<evidence type="ECO:0000313" key="2">
    <source>
        <dbReference type="EMBL" id="MCW1916135.1"/>
    </source>
</evidence>
<reference evidence="2" key="1">
    <citation type="submission" date="2022-10" db="EMBL/GenBank/DDBJ databases">
        <title>Luteolibacter sp. GHJ8, whole genome shotgun sequencing project.</title>
        <authorList>
            <person name="Zhao G."/>
            <person name="Shen L."/>
        </authorList>
    </citation>
    <scope>NUCLEOTIDE SEQUENCE</scope>
    <source>
        <strain evidence="2">GHJ8</strain>
    </source>
</reference>
<keyword evidence="1" id="KW-0812">Transmembrane</keyword>
<name>A0ABT3G8H6_9BACT</name>
<accession>A0ABT3G8H6</accession>
<proteinExistence type="predicted"/>
<keyword evidence="3" id="KW-1185">Reference proteome</keyword>
<dbReference type="RefSeq" id="WP_264515703.1">
    <property type="nucleotide sequence ID" value="NZ_JAPDDR010000012.1"/>
</dbReference>
<comment type="caution">
    <text evidence="2">The sequence shown here is derived from an EMBL/GenBank/DDBJ whole genome shotgun (WGS) entry which is preliminary data.</text>
</comment>
<feature type="transmembrane region" description="Helical" evidence="1">
    <location>
        <begin position="33"/>
        <end position="56"/>
    </location>
</feature>
<organism evidence="2 3">
    <name type="scientific">Luteolibacter rhizosphaerae</name>
    <dbReference type="NCBI Taxonomy" id="2989719"/>
    <lineage>
        <taxon>Bacteria</taxon>
        <taxon>Pseudomonadati</taxon>
        <taxon>Verrucomicrobiota</taxon>
        <taxon>Verrucomicrobiia</taxon>
        <taxon>Verrucomicrobiales</taxon>
        <taxon>Verrucomicrobiaceae</taxon>
        <taxon>Luteolibacter</taxon>
    </lineage>
</organism>
<keyword evidence="1" id="KW-1133">Transmembrane helix</keyword>
<sequence>MACPRTWVWEESRVLALPQNAPSKHLKKLFQSLFLLFACLHLAGGQYAVVQVYAWGNMLVSYSKESGFLKGAEDTFSGKKPCHLCCKIAQAKMADAEGGKQDAPPAPSLFAKAPEFVAANSGILKTPVAVDAPPVVFVAPILFIRPGIHAPPVPPPRQELI</sequence>
<evidence type="ECO:0008006" key="4">
    <source>
        <dbReference type="Google" id="ProtNLM"/>
    </source>
</evidence>
<gene>
    <name evidence="2" type="ORF">OJ996_21275</name>
</gene>
<dbReference type="EMBL" id="JAPDDR010000012">
    <property type="protein sequence ID" value="MCW1916135.1"/>
    <property type="molecule type" value="Genomic_DNA"/>
</dbReference>
<evidence type="ECO:0000313" key="3">
    <source>
        <dbReference type="Proteomes" id="UP001165653"/>
    </source>
</evidence>
<protein>
    <recommendedName>
        <fullName evidence="4">DUF2946 family protein</fullName>
    </recommendedName>
</protein>
<dbReference type="Proteomes" id="UP001165653">
    <property type="component" value="Unassembled WGS sequence"/>
</dbReference>